<dbReference type="Gene3D" id="2.60.120.860">
    <property type="match status" value="1"/>
</dbReference>
<feature type="domain" description="Siphovirus-type tail component C-terminal" evidence="3">
    <location>
        <begin position="423"/>
        <end position="498"/>
    </location>
</feature>
<evidence type="ECO:0000313" key="4">
    <source>
        <dbReference type="EMBL" id="MDL4842841.1"/>
    </source>
</evidence>
<feature type="domain" description="Siphovirus-type tail component RIFT-related" evidence="2">
    <location>
        <begin position="47"/>
        <end position="144"/>
    </location>
</feature>
<dbReference type="Proteomes" id="UP001235343">
    <property type="component" value="Unassembled WGS sequence"/>
</dbReference>
<dbReference type="InterPro" id="IPR008841">
    <property type="entry name" value="Siphovirus-type_tail_N"/>
</dbReference>
<protein>
    <submittedName>
        <fullName evidence="4">Phage tail family protein</fullName>
    </submittedName>
</protein>
<proteinExistence type="predicted"/>
<comment type="caution">
    <text evidence="4">The sequence shown here is derived from an EMBL/GenBank/DDBJ whole genome shotgun (WGS) entry which is preliminary data.</text>
</comment>
<dbReference type="EMBL" id="JASTZU010000063">
    <property type="protein sequence ID" value="MDL4842841.1"/>
    <property type="molecule type" value="Genomic_DNA"/>
</dbReference>
<feature type="compositionally biased region" description="Polar residues" evidence="1">
    <location>
        <begin position="43"/>
        <end position="54"/>
    </location>
</feature>
<name>A0ABT7LE63_9BACI</name>
<feature type="region of interest" description="Disordered" evidence="1">
    <location>
        <begin position="43"/>
        <end position="72"/>
    </location>
</feature>
<dbReference type="InterPro" id="IPR054738">
    <property type="entry name" value="Siphovirus-type_tail_C"/>
</dbReference>
<keyword evidence="5" id="KW-1185">Reference proteome</keyword>
<accession>A0ABT7LE63</accession>
<dbReference type="Gene3D" id="2.40.30.200">
    <property type="match status" value="1"/>
</dbReference>
<evidence type="ECO:0000256" key="1">
    <source>
        <dbReference type="SAM" id="MobiDB-lite"/>
    </source>
</evidence>
<sequence length="499" mass="56314">MYGFVDFNERGVLSTSLSIQTTFNSLNLDDMLTDDTGSFTTLTVSGRSNQSNRIDTTEVPGRDGLLESEEHTSSEREIVVKYQITDKTNAGFRQRCNRLNSLLKGSKKELVFSDEDAIFYATLSVNELPEENSNSLVGTITFLCSDPYKYGSEIPASFQNDIATITNEGTTEANPIFEMELLAPVTFAMIQNQDNEYMMVGKPLSIEDTVFEPEILILHDTMSTMTGWTQANYVDNGNISGEMVSDGAGMYPNLYGDVIEPPTWQGPSDKKPLSEPLQDFRAEIMVEQNNLDFQNGMLEIYFLDAADNTVAKIGIEDRWAYQDKNVGKFQLGPIDDRHNVSIEPNKSTGWNNFNGLLRIERIGNVWRPYWAIIRPDGMHVAVKSTVKYVDGLDKYAAPIAQIQVAMRKWPTTEATDQRVNDIKVYKINQEPDGIPYIAKEGDIITLDHKAKDILINGELRMDLINFGADFFKLAKGKNQLIVQPINSFITRVKYRERFK</sequence>
<dbReference type="Pfam" id="PF05709">
    <property type="entry name" value="Sipho_tail"/>
    <property type="match status" value="1"/>
</dbReference>
<organism evidence="4 5">
    <name type="scientific">Aquibacillus rhizosphaerae</name>
    <dbReference type="NCBI Taxonomy" id="3051431"/>
    <lineage>
        <taxon>Bacteria</taxon>
        <taxon>Bacillati</taxon>
        <taxon>Bacillota</taxon>
        <taxon>Bacilli</taxon>
        <taxon>Bacillales</taxon>
        <taxon>Bacillaceae</taxon>
        <taxon>Aquibacillus</taxon>
    </lineage>
</organism>
<evidence type="ECO:0000259" key="2">
    <source>
        <dbReference type="Pfam" id="PF05709"/>
    </source>
</evidence>
<feature type="compositionally biased region" description="Basic and acidic residues" evidence="1">
    <location>
        <begin position="60"/>
        <end position="72"/>
    </location>
</feature>
<dbReference type="InterPro" id="IPR006520">
    <property type="entry name" value="Dit_BPSPP_N"/>
</dbReference>
<dbReference type="Pfam" id="PF22768">
    <property type="entry name" value="SPP1_Dit"/>
    <property type="match status" value="1"/>
</dbReference>
<evidence type="ECO:0000259" key="3">
    <source>
        <dbReference type="Pfam" id="PF22768"/>
    </source>
</evidence>
<evidence type="ECO:0000313" key="5">
    <source>
        <dbReference type="Proteomes" id="UP001235343"/>
    </source>
</evidence>
<dbReference type="RefSeq" id="WP_285934137.1">
    <property type="nucleotide sequence ID" value="NZ_JASTZU010000063.1"/>
</dbReference>
<reference evidence="4 5" key="1">
    <citation type="submission" date="2023-06" db="EMBL/GenBank/DDBJ databases">
        <title>Aquibacillus rhizosphaerae LR5S19.</title>
        <authorList>
            <person name="Sun J.-Q."/>
        </authorList>
    </citation>
    <scope>NUCLEOTIDE SEQUENCE [LARGE SCALE GENOMIC DNA]</scope>
    <source>
        <strain evidence="4 5">LR5S19</strain>
    </source>
</reference>
<gene>
    <name evidence="4" type="ORF">QQS35_20610</name>
</gene>
<dbReference type="NCBIfam" id="TIGR01633">
    <property type="entry name" value="phi3626_gp14_N"/>
    <property type="match status" value="1"/>
</dbReference>